<dbReference type="InterPro" id="IPR011009">
    <property type="entry name" value="Kinase-like_dom_sf"/>
</dbReference>
<feature type="compositionally biased region" description="Basic and acidic residues" evidence="9">
    <location>
        <begin position="471"/>
        <end position="488"/>
    </location>
</feature>
<comment type="catalytic activity">
    <reaction evidence="7">
        <text>L-threonyl-[protein] + ATP = O-phospho-L-threonyl-[protein] + ADP + H(+)</text>
        <dbReference type="Rhea" id="RHEA:46608"/>
        <dbReference type="Rhea" id="RHEA-COMP:11060"/>
        <dbReference type="Rhea" id="RHEA-COMP:11605"/>
        <dbReference type="ChEBI" id="CHEBI:15378"/>
        <dbReference type="ChEBI" id="CHEBI:30013"/>
        <dbReference type="ChEBI" id="CHEBI:30616"/>
        <dbReference type="ChEBI" id="CHEBI:61977"/>
        <dbReference type="ChEBI" id="CHEBI:456216"/>
        <dbReference type="EC" id="2.7.11.1"/>
    </reaction>
</comment>
<comment type="catalytic activity">
    <reaction evidence="8">
        <text>L-seryl-[protein] + ATP = O-phospho-L-seryl-[protein] + ADP + H(+)</text>
        <dbReference type="Rhea" id="RHEA:17989"/>
        <dbReference type="Rhea" id="RHEA-COMP:9863"/>
        <dbReference type="Rhea" id="RHEA-COMP:11604"/>
        <dbReference type="ChEBI" id="CHEBI:15378"/>
        <dbReference type="ChEBI" id="CHEBI:29999"/>
        <dbReference type="ChEBI" id="CHEBI:30616"/>
        <dbReference type="ChEBI" id="CHEBI:83421"/>
        <dbReference type="ChEBI" id="CHEBI:456216"/>
        <dbReference type="EC" id="2.7.11.1"/>
    </reaction>
</comment>
<feature type="region of interest" description="Disordered" evidence="9">
    <location>
        <begin position="469"/>
        <end position="517"/>
    </location>
</feature>
<accession>A0A4Z0YDU2</accession>
<dbReference type="STRING" id="37992.A0A4Z0YDU2"/>
<dbReference type="GO" id="GO:0005634">
    <property type="term" value="C:nucleus"/>
    <property type="evidence" value="ECO:0007669"/>
    <property type="project" value="TreeGrafter"/>
</dbReference>
<keyword evidence="6" id="KW-0067">ATP-binding</keyword>
<protein>
    <recommendedName>
        <fullName evidence="1">non-specific serine/threonine protein kinase</fullName>
        <ecNumber evidence="1">2.7.11.1</ecNumber>
    </recommendedName>
</protein>
<dbReference type="SMART" id="SM00220">
    <property type="entry name" value="S_TKc"/>
    <property type="match status" value="1"/>
</dbReference>
<evidence type="ECO:0000256" key="1">
    <source>
        <dbReference type="ARBA" id="ARBA00012513"/>
    </source>
</evidence>
<evidence type="ECO:0000256" key="9">
    <source>
        <dbReference type="SAM" id="MobiDB-lite"/>
    </source>
</evidence>
<dbReference type="InterPro" id="IPR051334">
    <property type="entry name" value="SRPK"/>
</dbReference>
<dbReference type="PROSITE" id="PS50011">
    <property type="entry name" value="PROTEIN_KINASE_DOM"/>
    <property type="match status" value="1"/>
</dbReference>
<evidence type="ECO:0000256" key="2">
    <source>
        <dbReference type="ARBA" id="ARBA00022527"/>
    </source>
</evidence>
<dbReference type="AlphaFoldDB" id="A0A4Z0YDU2"/>
<dbReference type="PANTHER" id="PTHR47634:SF9">
    <property type="entry name" value="PROTEIN KINASE DOMAIN-CONTAINING PROTEIN-RELATED"/>
    <property type="match status" value="1"/>
</dbReference>
<dbReference type="PANTHER" id="PTHR47634">
    <property type="entry name" value="PROTEIN KINASE DOMAIN-CONTAINING PROTEIN-RELATED"/>
    <property type="match status" value="1"/>
</dbReference>
<dbReference type="GO" id="GO:0000245">
    <property type="term" value="P:spliceosomal complex assembly"/>
    <property type="evidence" value="ECO:0007669"/>
    <property type="project" value="TreeGrafter"/>
</dbReference>
<dbReference type="GO" id="GO:0005737">
    <property type="term" value="C:cytoplasm"/>
    <property type="evidence" value="ECO:0007669"/>
    <property type="project" value="TreeGrafter"/>
</dbReference>
<dbReference type="GO" id="GO:0050684">
    <property type="term" value="P:regulation of mRNA processing"/>
    <property type="evidence" value="ECO:0007669"/>
    <property type="project" value="TreeGrafter"/>
</dbReference>
<dbReference type="GO" id="GO:0004674">
    <property type="term" value="F:protein serine/threonine kinase activity"/>
    <property type="evidence" value="ECO:0007669"/>
    <property type="project" value="UniProtKB-KW"/>
</dbReference>
<evidence type="ECO:0000256" key="7">
    <source>
        <dbReference type="ARBA" id="ARBA00047899"/>
    </source>
</evidence>
<dbReference type="Gene3D" id="1.10.510.10">
    <property type="entry name" value="Transferase(Phosphotransferase) domain 1"/>
    <property type="match status" value="2"/>
</dbReference>
<evidence type="ECO:0000259" key="10">
    <source>
        <dbReference type="PROSITE" id="PS50011"/>
    </source>
</evidence>
<reference evidence="11 12" key="1">
    <citation type="submission" date="2019-03" db="EMBL/GenBank/DDBJ databases">
        <title>Draft genome sequence of Xylaria hypoxylon DSM 108379, a ubiquitous saprotrophic-parasitic fungi on hardwood.</title>
        <authorList>
            <person name="Buettner E."/>
            <person name="Leonhardt S."/>
            <person name="Gebauer A.M."/>
            <person name="Liers C."/>
            <person name="Hofrichter M."/>
            <person name="Kellner H."/>
        </authorList>
    </citation>
    <scope>NUCLEOTIDE SEQUENCE [LARGE SCALE GENOMIC DNA]</scope>
    <source>
        <strain evidence="11 12">DSM 108379</strain>
    </source>
</reference>
<evidence type="ECO:0000256" key="5">
    <source>
        <dbReference type="ARBA" id="ARBA00022777"/>
    </source>
</evidence>
<dbReference type="Gene3D" id="3.30.200.20">
    <property type="entry name" value="Phosphorylase Kinase, domain 1"/>
    <property type="match status" value="1"/>
</dbReference>
<evidence type="ECO:0000313" key="12">
    <source>
        <dbReference type="Proteomes" id="UP000297716"/>
    </source>
</evidence>
<keyword evidence="5" id="KW-0418">Kinase</keyword>
<evidence type="ECO:0000256" key="3">
    <source>
        <dbReference type="ARBA" id="ARBA00022679"/>
    </source>
</evidence>
<evidence type="ECO:0000256" key="6">
    <source>
        <dbReference type="ARBA" id="ARBA00022840"/>
    </source>
</evidence>
<comment type="caution">
    <text evidence="11">The sequence shown here is derived from an EMBL/GenBank/DDBJ whole genome shotgun (WGS) entry which is preliminary data.</text>
</comment>
<dbReference type="InterPro" id="IPR000719">
    <property type="entry name" value="Prot_kinase_dom"/>
</dbReference>
<keyword evidence="2" id="KW-0723">Serine/threonine-protein kinase</keyword>
<name>A0A4Z0YDU2_9PEZI</name>
<keyword evidence="3" id="KW-0808">Transferase</keyword>
<dbReference type="EC" id="2.7.11.1" evidence="1"/>
<dbReference type="SUPFAM" id="SSF56112">
    <property type="entry name" value="Protein kinase-like (PK-like)"/>
    <property type="match status" value="1"/>
</dbReference>
<gene>
    <name evidence="11" type="ORF">E0Z10_g6618</name>
</gene>
<feature type="domain" description="Protein kinase" evidence="10">
    <location>
        <begin position="31"/>
        <end position="579"/>
    </location>
</feature>
<dbReference type="GO" id="GO:0005524">
    <property type="term" value="F:ATP binding"/>
    <property type="evidence" value="ECO:0007669"/>
    <property type="project" value="UniProtKB-KW"/>
</dbReference>
<evidence type="ECO:0000256" key="8">
    <source>
        <dbReference type="ARBA" id="ARBA00048679"/>
    </source>
</evidence>
<proteinExistence type="predicted"/>
<dbReference type="Proteomes" id="UP000297716">
    <property type="component" value="Unassembled WGS sequence"/>
</dbReference>
<evidence type="ECO:0000313" key="11">
    <source>
        <dbReference type="EMBL" id="TGJ82164.1"/>
    </source>
</evidence>
<organism evidence="11 12">
    <name type="scientific">Xylaria hypoxylon</name>
    <dbReference type="NCBI Taxonomy" id="37992"/>
    <lineage>
        <taxon>Eukaryota</taxon>
        <taxon>Fungi</taxon>
        <taxon>Dikarya</taxon>
        <taxon>Ascomycota</taxon>
        <taxon>Pezizomycotina</taxon>
        <taxon>Sordariomycetes</taxon>
        <taxon>Xylariomycetidae</taxon>
        <taxon>Xylariales</taxon>
        <taxon>Xylariaceae</taxon>
        <taxon>Xylaria</taxon>
    </lineage>
</organism>
<feature type="compositionally biased region" description="Basic and acidic residues" evidence="9">
    <location>
        <begin position="501"/>
        <end position="511"/>
    </location>
</feature>
<sequence length="589" mass="67904">MYAQVEDSERYVAGGFHPIHLGDCLGSDERFEVHHKLGYSDACTVWLCLDRKNERRVGLKVLQAEKSTEPHAEIAALRLFEGIDRQELRSNRIFTVNEHFWIDGPNGRHLCFVVEVLGPAISWSLRGIDLDTPDLLTDLCLQASQSLKYLHNKGICHGDFRPDHMRLQLDVDAMSAVKIYELCGEPRVWHLNDSQEEGDGRRPRYLVEPANVNGLEFKYRTGQIAIDSFSAAHREGDTIKPQIYDTHYTAPEVRFLKKSSSFRSDIWSLASTIHFIRTTNLLLARLDSRSSLVSWLAWAYGPFPQKHWNAIGEYLANDSTVPVFSVNTIPQKPPPTSRIEWDDDESDAYPADWGTNRCRVVAVFLGDEETPRSIRERELLQNDKDRGKYLRIKLPKNASVWTRFQVQRKLLTGFDSLLHEDLNKERQWYQYTDALDARGEYVLPKLPGNIDQDTLQRLNGTWISEPAPEIAVEKVPESREINADKPDNDANESAKSNGKRPLPEEGRETQPRPKKAKKFVAEHNLRNLVERVEQDDMTKFAYRLQSEEANLLANLLRDMLKNDPDERISVDEVLQHEWFDQSRARYEKT</sequence>
<keyword evidence="4" id="KW-0547">Nucleotide-binding</keyword>
<keyword evidence="12" id="KW-1185">Reference proteome</keyword>
<evidence type="ECO:0000256" key="4">
    <source>
        <dbReference type="ARBA" id="ARBA00022741"/>
    </source>
</evidence>
<dbReference type="EMBL" id="SKBN01000139">
    <property type="protein sequence ID" value="TGJ82164.1"/>
    <property type="molecule type" value="Genomic_DNA"/>
</dbReference>
<dbReference type="OrthoDB" id="5979581at2759"/>